<dbReference type="AlphaFoldDB" id="A0A9W9Z8S7"/>
<dbReference type="EMBL" id="MU826387">
    <property type="protein sequence ID" value="KAJ7376900.1"/>
    <property type="molecule type" value="Genomic_DNA"/>
</dbReference>
<dbReference type="Proteomes" id="UP001163046">
    <property type="component" value="Unassembled WGS sequence"/>
</dbReference>
<sequence length="335" mass="37883">MSSANVLPSAPEYHVASQQTTQRIYPSLSNGENFRLTKISDFEKEISDEVEHYRTVAKKYKKAHSVVNGFAVGLGSIAAGLSTAGLTNRYKWCRNPCNHSISQHCGSLRIFICRDFQESTRVAQVSAADSQGVHTRNPAKLETSHGCGNAQTMQQPVPQGAAPIVSPTGEIVMMKCLLRYGTISFQLLEDLQIWNPQFVVPDYIRASLYEKYRGTPVGRVRIVLDVNGHLHCSVDTKLKELWWKRELQIAANKTLKLKTRLRYGLVSFQENDVQFRFGDWQIPQHIADSLKDEYSTTLCADLCIVSDEKGHRCTVKEITKRDQSLSFIKETWQML</sequence>
<feature type="region of interest" description="Disordered" evidence="1">
    <location>
        <begin position="127"/>
        <end position="147"/>
    </location>
</feature>
<keyword evidence="3" id="KW-1185">Reference proteome</keyword>
<organism evidence="2 3">
    <name type="scientific">Desmophyllum pertusum</name>
    <dbReference type="NCBI Taxonomy" id="174260"/>
    <lineage>
        <taxon>Eukaryota</taxon>
        <taxon>Metazoa</taxon>
        <taxon>Cnidaria</taxon>
        <taxon>Anthozoa</taxon>
        <taxon>Hexacorallia</taxon>
        <taxon>Scleractinia</taxon>
        <taxon>Caryophylliina</taxon>
        <taxon>Caryophylliidae</taxon>
        <taxon>Desmophyllum</taxon>
    </lineage>
</organism>
<protein>
    <submittedName>
        <fullName evidence="2">Uncharacterized protein</fullName>
    </submittedName>
</protein>
<evidence type="ECO:0000313" key="2">
    <source>
        <dbReference type="EMBL" id="KAJ7376900.1"/>
    </source>
</evidence>
<dbReference type="OrthoDB" id="10538783at2759"/>
<proteinExistence type="predicted"/>
<evidence type="ECO:0000256" key="1">
    <source>
        <dbReference type="SAM" id="MobiDB-lite"/>
    </source>
</evidence>
<comment type="caution">
    <text evidence="2">The sequence shown here is derived from an EMBL/GenBank/DDBJ whole genome shotgun (WGS) entry which is preliminary data.</text>
</comment>
<name>A0A9W9Z8S7_9CNID</name>
<gene>
    <name evidence="2" type="ORF">OS493_031780</name>
</gene>
<accession>A0A9W9Z8S7</accession>
<evidence type="ECO:0000313" key="3">
    <source>
        <dbReference type="Proteomes" id="UP001163046"/>
    </source>
</evidence>
<reference evidence="2" key="1">
    <citation type="submission" date="2023-01" db="EMBL/GenBank/DDBJ databases">
        <title>Genome assembly of the deep-sea coral Lophelia pertusa.</title>
        <authorList>
            <person name="Herrera S."/>
            <person name="Cordes E."/>
        </authorList>
    </citation>
    <scope>NUCLEOTIDE SEQUENCE</scope>
    <source>
        <strain evidence="2">USNM1676648</strain>
        <tissue evidence="2">Polyp</tissue>
    </source>
</reference>